<dbReference type="InterPro" id="IPR002645">
    <property type="entry name" value="STAS_dom"/>
</dbReference>
<sequence>MTDISPTDRPERLFIAHTTADGIRVVTLRGDIDHDVKDALTTALLPPDGADDGRAPRVVADLSGVTFLDSTGINVFVHVHQQVSAAQGWLRLAGARESVTRVVELVGLDTVIACHPTVEQALNP</sequence>
<dbReference type="EMBL" id="LMWM01000011">
    <property type="protein sequence ID" value="KUM88200.1"/>
    <property type="molecule type" value="Genomic_DNA"/>
</dbReference>
<name>A0A101N7W8_9ACTN</name>
<comment type="caution">
    <text evidence="4">The sequence shown here is derived from an EMBL/GenBank/DDBJ whole genome shotgun (WGS) entry which is preliminary data.</text>
</comment>
<protein>
    <recommendedName>
        <fullName evidence="2">Anti-sigma factor antagonist</fullName>
    </recommendedName>
</protein>
<organism evidence="4 5">
    <name type="scientific">Streptomyces pseudovenezuelae</name>
    <dbReference type="NCBI Taxonomy" id="67350"/>
    <lineage>
        <taxon>Bacteria</taxon>
        <taxon>Bacillati</taxon>
        <taxon>Actinomycetota</taxon>
        <taxon>Actinomycetes</taxon>
        <taxon>Kitasatosporales</taxon>
        <taxon>Streptomycetaceae</taxon>
        <taxon>Streptomyces</taxon>
        <taxon>Streptomyces aurantiacus group</taxon>
    </lineage>
</organism>
<dbReference type="PANTHER" id="PTHR33495">
    <property type="entry name" value="ANTI-SIGMA FACTOR ANTAGONIST TM_1081-RELATED-RELATED"/>
    <property type="match status" value="1"/>
</dbReference>
<dbReference type="AlphaFoldDB" id="A0A101N7W8"/>
<evidence type="ECO:0000256" key="2">
    <source>
        <dbReference type="RuleBase" id="RU003749"/>
    </source>
</evidence>
<dbReference type="Proteomes" id="UP000053039">
    <property type="component" value="Unassembled WGS sequence"/>
</dbReference>
<dbReference type="InterPro" id="IPR003658">
    <property type="entry name" value="Anti-sigma_ant"/>
</dbReference>
<dbReference type="PROSITE" id="PS50801">
    <property type="entry name" value="STAS"/>
    <property type="match status" value="1"/>
</dbReference>
<gene>
    <name evidence="4" type="ORF">AQI94_14010</name>
</gene>
<dbReference type="GeneID" id="95696216"/>
<dbReference type="InterPro" id="IPR036513">
    <property type="entry name" value="STAS_dom_sf"/>
</dbReference>
<dbReference type="Pfam" id="PF01740">
    <property type="entry name" value="STAS"/>
    <property type="match status" value="1"/>
</dbReference>
<dbReference type="NCBIfam" id="TIGR00377">
    <property type="entry name" value="ant_ant_sig"/>
    <property type="match status" value="1"/>
</dbReference>
<dbReference type="OrthoDB" id="4827422at2"/>
<comment type="similarity">
    <text evidence="1 2">Belongs to the anti-sigma-factor antagonist family.</text>
</comment>
<evidence type="ECO:0000256" key="1">
    <source>
        <dbReference type="ARBA" id="ARBA00009013"/>
    </source>
</evidence>
<reference evidence="4 5" key="1">
    <citation type="submission" date="2015-10" db="EMBL/GenBank/DDBJ databases">
        <title>Draft genome sequence of Streptomyces pseudovenezuelae DSM 40212, type strain for the species Streptomyces pseudovenezuelae.</title>
        <authorList>
            <person name="Ruckert C."/>
            <person name="Winkler A."/>
            <person name="Kalinowski J."/>
            <person name="Kampfer P."/>
            <person name="Glaeser S."/>
        </authorList>
    </citation>
    <scope>NUCLEOTIDE SEQUENCE [LARGE SCALE GENOMIC DNA]</scope>
    <source>
        <strain evidence="4 5">DSM 40212</strain>
    </source>
</reference>
<dbReference type="CDD" id="cd07043">
    <property type="entry name" value="STAS_anti-anti-sigma_factors"/>
    <property type="match status" value="1"/>
</dbReference>
<accession>A0A101N7W8</accession>
<evidence type="ECO:0000313" key="4">
    <source>
        <dbReference type="EMBL" id="KUM88200.1"/>
    </source>
</evidence>
<evidence type="ECO:0000259" key="3">
    <source>
        <dbReference type="PROSITE" id="PS50801"/>
    </source>
</evidence>
<dbReference type="SUPFAM" id="SSF52091">
    <property type="entry name" value="SpoIIaa-like"/>
    <property type="match status" value="1"/>
</dbReference>
<dbReference type="PANTHER" id="PTHR33495:SF2">
    <property type="entry name" value="ANTI-SIGMA FACTOR ANTAGONIST TM_1081-RELATED"/>
    <property type="match status" value="1"/>
</dbReference>
<dbReference type="Gene3D" id="3.30.750.24">
    <property type="entry name" value="STAS domain"/>
    <property type="match status" value="1"/>
</dbReference>
<dbReference type="GO" id="GO:0043856">
    <property type="term" value="F:anti-sigma factor antagonist activity"/>
    <property type="evidence" value="ECO:0007669"/>
    <property type="project" value="InterPro"/>
</dbReference>
<proteinExistence type="inferred from homology"/>
<dbReference type="RefSeq" id="WP_031058571.1">
    <property type="nucleotide sequence ID" value="NZ_CP107755.1"/>
</dbReference>
<evidence type="ECO:0000313" key="5">
    <source>
        <dbReference type="Proteomes" id="UP000053039"/>
    </source>
</evidence>
<feature type="domain" description="STAS" evidence="3">
    <location>
        <begin position="13"/>
        <end position="124"/>
    </location>
</feature>